<dbReference type="Gene3D" id="2.30.29.30">
    <property type="entry name" value="Pleckstrin-homology domain (PH domain)/Phosphotyrosine-binding domain (PTB)"/>
    <property type="match status" value="1"/>
</dbReference>
<dbReference type="EMBL" id="JAGTJS010000007">
    <property type="protein sequence ID" value="KAH7264363.1"/>
    <property type="molecule type" value="Genomic_DNA"/>
</dbReference>
<proteinExistence type="predicted"/>
<dbReference type="GO" id="GO:0045292">
    <property type="term" value="P:mRNA cis splicing, via spliceosome"/>
    <property type="evidence" value="ECO:0007669"/>
    <property type="project" value="TreeGrafter"/>
</dbReference>
<evidence type="ECO:0000256" key="4">
    <source>
        <dbReference type="ARBA" id="ARBA00023242"/>
    </source>
</evidence>
<dbReference type="GO" id="GO:0005681">
    <property type="term" value="C:spliceosomal complex"/>
    <property type="evidence" value="ECO:0007669"/>
    <property type="project" value="TreeGrafter"/>
</dbReference>
<evidence type="ECO:0000256" key="2">
    <source>
        <dbReference type="ARBA" id="ARBA00004496"/>
    </source>
</evidence>
<dbReference type="GO" id="GO:0034715">
    <property type="term" value="C:pICln-Sm protein complex"/>
    <property type="evidence" value="ECO:0007669"/>
    <property type="project" value="TreeGrafter"/>
</dbReference>
<dbReference type="PANTHER" id="PTHR21399:SF0">
    <property type="entry name" value="METHYLOSOME SUBUNIT PICLN"/>
    <property type="match status" value="1"/>
</dbReference>
<feature type="compositionally biased region" description="Polar residues" evidence="5">
    <location>
        <begin position="161"/>
        <end position="176"/>
    </location>
</feature>
<reference evidence="6" key="1">
    <citation type="journal article" date="2021" name="Nat. Commun.">
        <title>Genetic determinants of endophytism in the Arabidopsis root mycobiome.</title>
        <authorList>
            <person name="Mesny F."/>
            <person name="Miyauchi S."/>
            <person name="Thiergart T."/>
            <person name="Pickel B."/>
            <person name="Atanasova L."/>
            <person name="Karlsson M."/>
            <person name="Huettel B."/>
            <person name="Barry K.W."/>
            <person name="Haridas S."/>
            <person name="Chen C."/>
            <person name="Bauer D."/>
            <person name="Andreopoulos W."/>
            <person name="Pangilinan J."/>
            <person name="LaButti K."/>
            <person name="Riley R."/>
            <person name="Lipzen A."/>
            <person name="Clum A."/>
            <person name="Drula E."/>
            <person name="Henrissat B."/>
            <person name="Kohler A."/>
            <person name="Grigoriev I.V."/>
            <person name="Martin F.M."/>
            <person name="Hacquard S."/>
        </authorList>
    </citation>
    <scope>NUCLEOTIDE SEQUENCE</scope>
    <source>
        <strain evidence="6">FSSC 5 MPI-SDFR-AT-0091</strain>
    </source>
</reference>
<dbReference type="GO" id="GO:0005829">
    <property type="term" value="C:cytosol"/>
    <property type="evidence" value="ECO:0007669"/>
    <property type="project" value="TreeGrafter"/>
</dbReference>
<name>A0A9P9HUP5_FUSSL</name>
<sequence>MTITTIRAKPSLSDYTPLEEYQSQTPQSFVGGKPILHYHVEGAKAQIPKADSGSLALFPADSNQKPENDDVNGDAEKFVEQTVDVFVNSENVTLFSLKAEVGITIPYPSIGIHGTQMVVDVASGERQEAVWMQIELSDGGADDDEFDTVSLTVIPPKAESGPSSTQQMYSAMSNCSDLHPDPDNGEDSEEDDDRIVFESAVEHEAVEGFTGVLRGAADGGLPPPMPGSGGWITADNVHEYFDKDGNWLGEGGEAEEELGEGAGRVRVRDEVEGDTTAESRPADDSENKRPRVE</sequence>
<evidence type="ECO:0000256" key="3">
    <source>
        <dbReference type="ARBA" id="ARBA00022490"/>
    </source>
</evidence>
<comment type="subcellular location">
    <subcellularLocation>
        <location evidence="2">Cytoplasm</location>
    </subcellularLocation>
    <subcellularLocation>
        <location evidence="1">Nucleus</location>
    </subcellularLocation>
</comment>
<dbReference type="InterPro" id="IPR011993">
    <property type="entry name" value="PH-like_dom_sf"/>
</dbReference>
<gene>
    <name evidence="6" type="ORF">B0J15DRAFT_490631</name>
</gene>
<dbReference type="PANTHER" id="PTHR21399">
    <property type="entry name" value="CHLORIDE CONDUCTANCE REGULATORY PROTEIN ICLN"/>
    <property type="match status" value="1"/>
</dbReference>
<dbReference type="InterPro" id="IPR039924">
    <property type="entry name" value="ICln/Lot5/Saf5"/>
</dbReference>
<evidence type="ECO:0000256" key="1">
    <source>
        <dbReference type="ARBA" id="ARBA00004123"/>
    </source>
</evidence>
<dbReference type="AlphaFoldDB" id="A0A9P9HUP5"/>
<keyword evidence="7" id="KW-1185">Reference proteome</keyword>
<feature type="region of interest" description="Disordered" evidence="5">
    <location>
        <begin position="244"/>
        <end position="293"/>
    </location>
</feature>
<feature type="region of interest" description="Disordered" evidence="5">
    <location>
        <begin position="154"/>
        <end position="191"/>
    </location>
</feature>
<dbReference type="Pfam" id="PF03517">
    <property type="entry name" value="Voldacs"/>
    <property type="match status" value="1"/>
</dbReference>
<keyword evidence="4" id="KW-0539">Nucleus</keyword>
<feature type="compositionally biased region" description="Basic and acidic residues" evidence="5">
    <location>
        <begin position="280"/>
        <end position="293"/>
    </location>
</feature>
<comment type="caution">
    <text evidence="6">The sequence shown here is derived from an EMBL/GenBank/DDBJ whole genome shotgun (WGS) entry which is preliminary data.</text>
</comment>
<protein>
    <submittedName>
        <fullName evidence="6">Regulator of volume decrease after cellular swelling-domain-containing protein</fullName>
    </submittedName>
</protein>
<evidence type="ECO:0000313" key="6">
    <source>
        <dbReference type="EMBL" id="KAH7264363.1"/>
    </source>
</evidence>
<evidence type="ECO:0000313" key="7">
    <source>
        <dbReference type="Proteomes" id="UP000736672"/>
    </source>
</evidence>
<dbReference type="Proteomes" id="UP000736672">
    <property type="component" value="Unassembled WGS sequence"/>
</dbReference>
<accession>A0A9P9HUP5</accession>
<keyword evidence="3" id="KW-0963">Cytoplasm</keyword>
<dbReference type="OrthoDB" id="19714at2759"/>
<organism evidence="6 7">
    <name type="scientific">Fusarium solani</name>
    <name type="common">Filamentous fungus</name>
    <dbReference type="NCBI Taxonomy" id="169388"/>
    <lineage>
        <taxon>Eukaryota</taxon>
        <taxon>Fungi</taxon>
        <taxon>Dikarya</taxon>
        <taxon>Ascomycota</taxon>
        <taxon>Pezizomycotina</taxon>
        <taxon>Sordariomycetes</taxon>
        <taxon>Hypocreomycetidae</taxon>
        <taxon>Hypocreales</taxon>
        <taxon>Nectriaceae</taxon>
        <taxon>Fusarium</taxon>
        <taxon>Fusarium solani species complex</taxon>
    </lineage>
</organism>
<evidence type="ECO:0000256" key="5">
    <source>
        <dbReference type="SAM" id="MobiDB-lite"/>
    </source>
</evidence>
<dbReference type="GO" id="GO:0000387">
    <property type="term" value="P:spliceosomal snRNP assembly"/>
    <property type="evidence" value="ECO:0007669"/>
    <property type="project" value="TreeGrafter"/>
</dbReference>